<reference evidence="2" key="1">
    <citation type="journal article" date="2019" name="Int. J. Syst. Evol. Microbiol.">
        <title>The Global Catalogue of Microorganisms (GCM) 10K type strain sequencing project: providing services to taxonomists for standard genome sequencing and annotation.</title>
        <authorList>
            <consortium name="The Broad Institute Genomics Platform"/>
            <consortium name="The Broad Institute Genome Sequencing Center for Infectious Disease"/>
            <person name="Wu L."/>
            <person name="Ma J."/>
        </authorList>
    </citation>
    <scope>NUCLEOTIDE SEQUENCE [LARGE SCALE GENOMIC DNA]</scope>
    <source>
        <strain evidence="2">CGMCC 4.7393</strain>
    </source>
</reference>
<proteinExistence type="predicted"/>
<protein>
    <submittedName>
        <fullName evidence="1">Uncharacterized protein</fullName>
    </submittedName>
</protein>
<keyword evidence="2" id="KW-1185">Reference proteome</keyword>
<dbReference type="Pfam" id="PF26622">
    <property type="entry name" value="DUF8199"/>
    <property type="match status" value="1"/>
</dbReference>
<name>A0ABW2DGV4_9BACT</name>
<evidence type="ECO:0000313" key="2">
    <source>
        <dbReference type="Proteomes" id="UP001596405"/>
    </source>
</evidence>
<sequence length="134" mass="14451">MKALQKFIHITLVVALLLGTTGFRVSVKQCAGGKGATSISFFGEPSCCCGKKAETTKKNCSDVTCVMLRGAATQVNFNAPTQQIAKHEPKQVYATSSVSVFPKARTFSHKFPSVPMPPPMSGRHLGILYQTFLI</sequence>
<dbReference type="RefSeq" id="WP_066623059.1">
    <property type="nucleotide sequence ID" value="NZ_JBHSYQ010000003.1"/>
</dbReference>
<organism evidence="1 2">
    <name type="scientific">Rufibacter roseus</name>
    <dbReference type="NCBI Taxonomy" id="1567108"/>
    <lineage>
        <taxon>Bacteria</taxon>
        <taxon>Pseudomonadati</taxon>
        <taxon>Bacteroidota</taxon>
        <taxon>Cytophagia</taxon>
        <taxon>Cytophagales</taxon>
        <taxon>Hymenobacteraceae</taxon>
        <taxon>Rufibacter</taxon>
    </lineage>
</organism>
<gene>
    <name evidence="1" type="ORF">ACFQHR_05410</name>
</gene>
<dbReference type="InterPro" id="IPR058512">
    <property type="entry name" value="DUF8199"/>
</dbReference>
<dbReference type="Proteomes" id="UP001596405">
    <property type="component" value="Unassembled WGS sequence"/>
</dbReference>
<accession>A0ABW2DGV4</accession>
<comment type="caution">
    <text evidence="1">The sequence shown here is derived from an EMBL/GenBank/DDBJ whole genome shotgun (WGS) entry which is preliminary data.</text>
</comment>
<evidence type="ECO:0000313" key="1">
    <source>
        <dbReference type="EMBL" id="MFC6997052.1"/>
    </source>
</evidence>
<dbReference type="EMBL" id="JBHSYQ010000003">
    <property type="protein sequence ID" value="MFC6997052.1"/>
    <property type="molecule type" value="Genomic_DNA"/>
</dbReference>